<dbReference type="Pfam" id="PF22725">
    <property type="entry name" value="GFO_IDH_MocA_C3"/>
    <property type="match status" value="1"/>
</dbReference>
<protein>
    <submittedName>
        <fullName evidence="5">Gfo/Idh/MocA family oxidoreductase</fullName>
    </submittedName>
</protein>
<dbReference type="EMBL" id="DXHX01000103">
    <property type="protein sequence ID" value="HIV74744.1"/>
    <property type="molecule type" value="Genomic_DNA"/>
</dbReference>
<evidence type="ECO:0000256" key="2">
    <source>
        <dbReference type="ARBA" id="ARBA00023002"/>
    </source>
</evidence>
<organism evidence="5 6">
    <name type="scientific">Candidatus Pseudogracilibacillus intestinigallinarum</name>
    <dbReference type="NCBI Taxonomy" id="2838742"/>
    <lineage>
        <taxon>Bacteria</taxon>
        <taxon>Bacillati</taxon>
        <taxon>Bacillota</taxon>
        <taxon>Bacilli</taxon>
        <taxon>Bacillales</taxon>
        <taxon>Bacillaceae</taxon>
        <taxon>Pseudogracilibacillus</taxon>
    </lineage>
</organism>
<keyword evidence="2" id="KW-0560">Oxidoreductase</keyword>
<dbReference type="GO" id="GO:0000166">
    <property type="term" value="F:nucleotide binding"/>
    <property type="evidence" value="ECO:0007669"/>
    <property type="project" value="InterPro"/>
</dbReference>
<dbReference type="PANTHER" id="PTHR22604">
    <property type="entry name" value="OXIDOREDUCTASES"/>
    <property type="match status" value="1"/>
</dbReference>
<feature type="domain" description="GFO/IDH/MocA-like oxidoreductase" evidence="4">
    <location>
        <begin position="131"/>
        <end position="244"/>
    </location>
</feature>
<dbReference type="SUPFAM" id="SSF55347">
    <property type="entry name" value="Glyceraldehyde-3-phosphate dehydrogenase-like, C-terminal domain"/>
    <property type="match status" value="1"/>
</dbReference>
<dbReference type="PANTHER" id="PTHR22604:SF105">
    <property type="entry name" value="TRANS-1,2-DIHYDROBENZENE-1,2-DIOL DEHYDROGENASE"/>
    <property type="match status" value="1"/>
</dbReference>
<reference evidence="5" key="1">
    <citation type="journal article" date="2021" name="PeerJ">
        <title>Extensive microbial diversity within the chicken gut microbiome revealed by metagenomics and culture.</title>
        <authorList>
            <person name="Gilroy R."/>
            <person name="Ravi A."/>
            <person name="Getino M."/>
            <person name="Pursley I."/>
            <person name="Horton D.L."/>
            <person name="Alikhan N.F."/>
            <person name="Baker D."/>
            <person name="Gharbi K."/>
            <person name="Hall N."/>
            <person name="Watson M."/>
            <person name="Adriaenssens E.M."/>
            <person name="Foster-Nyarko E."/>
            <person name="Jarju S."/>
            <person name="Secka A."/>
            <person name="Antonio M."/>
            <person name="Oren A."/>
            <person name="Chaudhuri R.R."/>
            <person name="La Ragione R."/>
            <person name="Hildebrand F."/>
            <person name="Pallen M.J."/>
        </authorList>
    </citation>
    <scope>NUCLEOTIDE SEQUENCE</scope>
    <source>
        <strain evidence="5">CHK169-2315</strain>
    </source>
</reference>
<evidence type="ECO:0000313" key="5">
    <source>
        <dbReference type="EMBL" id="HIV74744.1"/>
    </source>
</evidence>
<dbReference type="Gene3D" id="3.30.360.10">
    <property type="entry name" value="Dihydrodipicolinate Reductase, domain 2"/>
    <property type="match status" value="1"/>
</dbReference>
<dbReference type="AlphaFoldDB" id="A0A9D1PM12"/>
<sequence length="328" mass="37233">MKKLRWGILSAANIAYEQFLPAIQELADQEIVAIASKSPEKVAKFGIAKVYETYEALLNDDNIDAIYIPLPNNLHKEWAIKAMEAKKHVLLEKPATLTVKDLQEIKDVADKHAVTFMEGFMYQYHPQHNIVQQWIEEGKIGNITSAHAHFSFLLENKKDIRLNKELGGGAIWDIGCYGIHALTQIARIKPTSVTTISHVDPKYEVDVTSTAILKDKEERLATVTCSFKGPFRNYYEIFGDNGSIFVASAFRPDVAENEEAIVQRINKQGDIIETKKEKANQYALQLEHFHACIKENRTPVYDINQSLEMIHYIEKAYESLHTGNTITV</sequence>
<dbReference type="InterPro" id="IPR055170">
    <property type="entry name" value="GFO_IDH_MocA-like_dom"/>
</dbReference>
<proteinExistence type="inferred from homology"/>
<dbReference type="GO" id="GO:0016491">
    <property type="term" value="F:oxidoreductase activity"/>
    <property type="evidence" value="ECO:0007669"/>
    <property type="project" value="UniProtKB-KW"/>
</dbReference>
<name>A0A9D1PM12_9BACI</name>
<evidence type="ECO:0000259" key="3">
    <source>
        <dbReference type="Pfam" id="PF01408"/>
    </source>
</evidence>
<dbReference type="InterPro" id="IPR050984">
    <property type="entry name" value="Gfo/Idh/MocA_domain"/>
</dbReference>
<dbReference type="SUPFAM" id="SSF51735">
    <property type="entry name" value="NAD(P)-binding Rossmann-fold domains"/>
    <property type="match status" value="1"/>
</dbReference>
<dbReference type="InterPro" id="IPR036291">
    <property type="entry name" value="NAD(P)-bd_dom_sf"/>
</dbReference>
<dbReference type="InterPro" id="IPR000683">
    <property type="entry name" value="Gfo/Idh/MocA-like_OxRdtase_N"/>
</dbReference>
<evidence type="ECO:0000256" key="1">
    <source>
        <dbReference type="ARBA" id="ARBA00010928"/>
    </source>
</evidence>
<reference evidence="5" key="2">
    <citation type="submission" date="2021-04" db="EMBL/GenBank/DDBJ databases">
        <authorList>
            <person name="Gilroy R."/>
        </authorList>
    </citation>
    <scope>NUCLEOTIDE SEQUENCE</scope>
    <source>
        <strain evidence="5">CHK169-2315</strain>
    </source>
</reference>
<evidence type="ECO:0000259" key="4">
    <source>
        <dbReference type="Pfam" id="PF22725"/>
    </source>
</evidence>
<gene>
    <name evidence="5" type="ORF">H9895_06675</name>
</gene>
<feature type="domain" description="Gfo/Idh/MocA-like oxidoreductase N-terminal" evidence="3">
    <location>
        <begin position="5"/>
        <end position="120"/>
    </location>
</feature>
<dbReference type="Gene3D" id="3.40.50.720">
    <property type="entry name" value="NAD(P)-binding Rossmann-like Domain"/>
    <property type="match status" value="1"/>
</dbReference>
<comment type="caution">
    <text evidence="5">The sequence shown here is derived from an EMBL/GenBank/DDBJ whole genome shotgun (WGS) entry which is preliminary data.</text>
</comment>
<evidence type="ECO:0000313" key="6">
    <source>
        <dbReference type="Proteomes" id="UP000823937"/>
    </source>
</evidence>
<dbReference type="Proteomes" id="UP000823937">
    <property type="component" value="Unassembled WGS sequence"/>
</dbReference>
<dbReference type="Pfam" id="PF01408">
    <property type="entry name" value="GFO_IDH_MocA"/>
    <property type="match status" value="1"/>
</dbReference>
<accession>A0A9D1PM12</accession>
<comment type="similarity">
    <text evidence="1">Belongs to the Gfo/Idh/MocA family.</text>
</comment>